<dbReference type="EMBL" id="NIVC01000434">
    <property type="protein sequence ID" value="PAA83079.1"/>
    <property type="molecule type" value="Genomic_DNA"/>
</dbReference>
<keyword evidence="9" id="KW-0007">Acetylation</keyword>
<comment type="subcellular location">
    <subcellularLocation>
        <location evidence="3">Cytoplasm</location>
        <location evidence="3">Cell cortex</location>
    </subcellularLocation>
    <subcellularLocation>
        <location evidence="1">Cytoplasm</location>
        <location evidence="1">Cytoskeleton</location>
        <location evidence="1">Microtubule organizing center</location>
        <location evidence="1">Centrosome</location>
    </subcellularLocation>
    <subcellularLocation>
        <location evidence="2">Cytoplasm</location>
        <location evidence="2">Cytoskeleton</location>
        <location evidence="2">Stress fiber</location>
    </subcellularLocation>
    <subcellularLocation>
        <location evidence="4">Cytoplasm</location>
        <location evidence="4">Myofibril</location>
    </subcellularLocation>
</comment>
<evidence type="ECO:0000313" key="16">
    <source>
        <dbReference type="EMBL" id="PAA83079.1"/>
    </source>
</evidence>
<dbReference type="PANTHER" id="PTHR13034:SF2">
    <property type="entry name" value="DYNACTIN SUBUNIT 4"/>
    <property type="match status" value="1"/>
</dbReference>
<dbReference type="GO" id="GO:0001725">
    <property type="term" value="C:stress fiber"/>
    <property type="evidence" value="ECO:0007669"/>
    <property type="project" value="UniProtKB-SubCell"/>
</dbReference>
<evidence type="ECO:0000256" key="3">
    <source>
        <dbReference type="ARBA" id="ARBA00004544"/>
    </source>
</evidence>
<sequence length="468" mass="51371">MATYLNLDVVHYICSCKVSKPLCRLYLCKHCFELRCQDCVLPEVDCQYCPNCLDYMSSGEAKVKKNRCSACYDCPSCGHTLSTRATSATLPSPDDPTKQVAQKVYYLLCAFCRWTTRDGGIPDQRAPSVPWRNLAQGAELRQDNSKRLTTLTEAFRQLALKEKAEKERKKIAVRKKSFFSPGLTDRYGLASVALRKKSLANPSHFTPPTVDIPEAQATEDPPDDLDEAYWLPPVPEQSPLAPGLHTRSSLLQRLADPEIQPERSSQLAPISKPVLCKRSLRCRQCDHNLSKPELNPAAPKFKINLCALYNVPEMRLYSVGDGEGGEGDDCCQLTLLLTNPASKPTGVRLRCLDSRLALPDREFSLGPCGDAALDLDDPLAAAGAQSPSSEPDRPDEVAFRGPGRLGLLARLRCARQLAASEGVRLELSYEFRNIVLPSAAAGESVEVRRLTAELLLRPPASSGASAKA</sequence>
<evidence type="ECO:0000256" key="13">
    <source>
        <dbReference type="ARBA" id="ARBA00034864"/>
    </source>
</evidence>
<evidence type="ECO:0000313" key="17">
    <source>
        <dbReference type="Proteomes" id="UP000215902"/>
    </source>
</evidence>
<keyword evidence="6" id="KW-1017">Isopeptide bond</keyword>
<keyword evidence="8" id="KW-0832">Ubl conjugation</keyword>
<proteinExistence type="inferred from homology"/>
<evidence type="ECO:0000256" key="9">
    <source>
        <dbReference type="ARBA" id="ARBA00022990"/>
    </source>
</evidence>
<dbReference type="Proteomes" id="UP000215902">
    <property type="component" value="Unassembled WGS sequence"/>
</dbReference>
<organism evidence="16 17">
    <name type="scientific">Macrostomum lignano</name>
    <dbReference type="NCBI Taxonomy" id="282301"/>
    <lineage>
        <taxon>Eukaryota</taxon>
        <taxon>Metazoa</taxon>
        <taxon>Spiralia</taxon>
        <taxon>Lophotrochozoa</taxon>
        <taxon>Platyhelminthes</taxon>
        <taxon>Rhabditophora</taxon>
        <taxon>Macrostomorpha</taxon>
        <taxon>Macrostomida</taxon>
        <taxon>Macrostomidae</taxon>
        <taxon>Macrostomum</taxon>
    </lineage>
</organism>
<name>A0A267GCP7_9PLAT</name>
<feature type="region of interest" description="Disordered" evidence="15">
    <location>
        <begin position="200"/>
        <end position="243"/>
    </location>
</feature>
<evidence type="ECO:0000256" key="5">
    <source>
        <dbReference type="ARBA" id="ARBA00022490"/>
    </source>
</evidence>
<dbReference type="GO" id="GO:0005938">
    <property type="term" value="C:cell cortex"/>
    <property type="evidence" value="ECO:0007669"/>
    <property type="project" value="UniProtKB-SubCell"/>
</dbReference>
<evidence type="ECO:0000256" key="4">
    <source>
        <dbReference type="ARBA" id="ARBA00004657"/>
    </source>
</evidence>
<keyword evidence="10" id="KW-0175">Coiled coil</keyword>
<gene>
    <name evidence="16" type="ORF">BOX15_Mlig018871g2</name>
</gene>
<evidence type="ECO:0000256" key="15">
    <source>
        <dbReference type="SAM" id="MobiDB-lite"/>
    </source>
</evidence>
<keyword evidence="11" id="KW-0206">Cytoskeleton</keyword>
<evidence type="ECO:0000256" key="7">
    <source>
        <dbReference type="ARBA" id="ARBA00022553"/>
    </source>
</evidence>
<comment type="caution">
    <text evidence="16">The sequence shown here is derived from an EMBL/GenBank/DDBJ whole genome shotgun (WGS) entry which is preliminary data.</text>
</comment>
<evidence type="ECO:0000256" key="10">
    <source>
        <dbReference type="ARBA" id="ARBA00023054"/>
    </source>
</evidence>
<accession>A0A267GCP7</accession>
<evidence type="ECO:0000256" key="14">
    <source>
        <dbReference type="ARBA" id="ARBA00093507"/>
    </source>
</evidence>
<dbReference type="Pfam" id="PF05502">
    <property type="entry name" value="Dynactin_p62"/>
    <property type="match status" value="2"/>
</dbReference>
<dbReference type="STRING" id="282301.A0A267GCP7"/>
<evidence type="ECO:0000256" key="8">
    <source>
        <dbReference type="ARBA" id="ARBA00022843"/>
    </source>
</evidence>
<evidence type="ECO:0000256" key="6">
    <source>
        <dbReference type="ARBA" id="ARBA00022499"/>
    </source>
</evidence>
<evidence type="ECO:0000256" key="12">
    <source>
        <dbReference type="ARBA" id="ARBA00034776"/>
    </source>
</evidence>
<comment type="similarity">
    <text evidence="12">Belongs to the dynactin subunit 4 family.</text>
</comment>
<dbReference type="OrthoDB" id="283815at2759"/>
<dbReference type="PANTHER" id="PTHR13034">
    <property type="entry name" value="DYNACTIN P62 SUBUNIT"/>
    <property type="match status" value="1"/>
</dbReference>
<comment type="subunit">
    <text evidence="14">Subunit of dynactin, a multiprotein complex part of a tripartite complex with dynein and a adapter, such as BICDL1, BICD2 or HOOK3. The dynactin complex is built around ACTR1A/ACTB filament and consists of an actin-related filament composed of a shoulder domain, a pointed end and a barbed end. Its length is defined by its flexible shoulder domain. The soulder is composed of 2 DCTN1 subunits, 4 DCTN2 and 2 DCTN3. The 4 DCNT2 (via N-terminus) bind the ACTR1A filament and act as molecular rulers to determine the length. The pointed end is important for binding dynein-dynactin cargo adapters. Consists of 4 subunits: ACTR10, DCNT4, DCTN5 and DCTN6. The barbed end is composed of a CAPZA1:CAPZB heterodimers, which binds ACTR1A/ACTB filament and dynactin and stabilizes dynactin. Interacts with ATP7B, but not ATP7A, in a copper-dependent manner. Interacts with ANK2; this interaction is required for localization at costameres. Interacts with N4BP2L1.</text>
</comment>
<protein>
    <recommendedName>
        <fullName evidence="13">Dynactin subunit 4</fullName>
    </recommendedName>
</protein>
<keyword evidence="5" id="KW-0963">Cytoplasm</keyword>
<dbReference type="AlphaFoldDB" id="A0A267GCP7"/>
<evidence type="ECO:0000256" key="1">
    <source>
        <dbReference type="ARBA" id="ARBA00004300"/>
    </source>
</evidence>
<evidence type="ECO:0000256" key="2">
    <source>
        <dbReference type="ARBA" id="ARBA00004529"/>
    </source>
</evidence>
<dbReference type="GO" id="GO:0005813">
    <property type="term" value="C:centrosome"/>
    <property type="evidence" value="ECO:0007669"/>
    <property type="project" value="UniProtKB-SubCell"/>
</dbReference>
<keyword evidence="17" id="KW-1185">Reference proteome</keyword>
<dbReference type="GO" id="GO:0005869">
    <property type="term" value="C:dynactin complex"/>
    <property type="evidence" value="ECO:0007669"/>
    <property type="project" value="InterPro"/>
</dbReference>
<evidence type="ECO:0000256" key="11">
    <source>
        <dbReference type="ARBA" id="ARBA00023212"/>
    </source>
</evidence>
<reference evidence="16 17" key="1">
    <citation type="submission" date="2017-06" db="EMBL/GenBank/DDBJ databases">
        <title>A platform for efficient transgenesis in Macrostomum lignano, a flatworm model organism for stem cell research.</title>
        <authorList>
            <person name="Berezikov E."/>
        </authorList>
    </citation>
    <scope>NUCLEOTIDE SEQUENCE [LARGE SCALE GENOMIC DNA]</scope>
    <source>
        <strain evidence="16">DV1</strain>
        <tissue evidence="16">Whole organism</tissue>
    </source>
</reference>
<dbReference type="InterPro" id="IPR008603">
    <property type="entry name" value="DCTN4"/>
</dbReference>
<dbReference type="GO" id="GO:0030016">
    <property type="term" value="C:myofibril"/>
    <property type="evidence" value="ECO:0007669"/>
    <property type="project" value="UniProtKB-SubCell"/>
</dbReference>
<keyword evidence="7" id="KW-0597">Phosphoprotein</keyword>